<reference evidence="2 3" key="1">
    <citation type="submission" date="2020-08" db="EMBL/GenBank/DDBJ databases">
        <title>A Genomic Blueprint of the Chicken Gut Microbiome.</title>
        <authorList>
            <person name="Gilroy R."/>
            <person name="Ravi A."/>
            <person name="Getino M."/>
            <person name="Pursley I."/>
            <person name="Horton D.L."/>
            <person name="Alikhan N.-F."/>
            <person name="Baker D."/>
            <person name="Gharbi K."/>
            <person name="Hall N."/>
            <person name="Watson M."/>
            <person name="Adriaenssens E.M."/>
            <person name="Foster-Nyarko E."/>
            <person name="Jarju S."/>
            <person name="Secka A."/>
            <person name="Antonio M."/>
            <person name="Oren A."/>
            <person name="Chaudhuri R."/>
            <person name="La Ragione R.M."/>
            <person name="Hildebrand F."/>
            <person name="Pallen M.J."/>
        </authorList>
    </citation>
    <scope>NUCLEOTIDE SEQUENCE [LARGE SCALE GENOMIC DNA]</scope>
    <source>
        <strain evidence="2 3">Sa2BVA9</strain>
    </source>
</reference>
<evidence type="ECO:0008006" key="4">
    <source>
        <dbReference type="Google" id="ProtNLM"/>
    </source>
</evidence>
<dbReference type="EMBL" id="JACSQL010000006">
    <property type="protein sequence ID" value="MBD7969221.1"/>
    <property type="molecule type" value="Genomic_DNA"/>
</dbReference>
<evidence type="ECO:0000256" key="1">
    <source>
        <dbReference type="SAM" id="Phobius"/>
    </source>
</evidence>
<dbReference type="RefSeq" id="WP_191801018.1">
    <property type="nucleotide sequence ID" value="NZ_JACSQL010000006.1"/>
</dbReference>
<dbReference type="Proteomes" id="UP000608071">
    <property type="component" value="Unassembled WGS sequence"/>
</dbReference>
<protein>
    <recommendedName>
        <fullName evidence="4">DUF5673 domain-containing protein</fullName>
    </recommendedName>
</protein>
<proteinExistence type="predicted"/>
<keyword evidence="1" id="KW-1133">Transmembrane helix</keyword>
<comment type="caution">
    <text evidence="2">The sequence shown here is derived from an EMBL/GenBank/DDBJ whole genome shotgun (WGS) entry which is preliminary data.</text>
</comment>
<sequence>MKYTFRTVYPRAKLNIFAMILLEGSLLTSLSINQDNLLKYFKSFLMVFVLVYIIAIIKRMFFTKLSITLGTDFVISSNGKKYESSRIECIYMSYKRIGFKVKGKRLIPLDLCFYFDKSQEMKGLEKLNEWAELNKKDVNNRFFQTLM</sequence>
<organism evidence="2 3">
    <name type="scientific">Paenibacillus gallinarum</name>
    <dbReference type="NCBI Taxonomy" id="2762232"/>
    <lineage>
        <taxon>Bacteria</taxon>
        <taxon>Bacillati</taxon>
        <taxon>Bacillota</taxon>
        <taxon>Bacilli</taxon>
        <taxon>Bacillales</taxon>
        <taxon>Paenibacillaceae</taxon>
        <taxon>Paenibacillus</taxon>
    </lineage>
</organism>
<keyword evidence="3" id="KW-1185">Reference proteome</keyword>
<feature type="transmembrane region" description="Helical" evidence="1">
    <location>
        <begin position="38"/>
        <end position="57"/>
    </location>
</feature>
<feature type="transmembrane region" description="Helical" evidence="1">
    <location>
        <begin position="12"/>
        <end position="32"/>
    </location>
</feature>
<accession>A0ABR8T0D7</accession>
<keyword evidence="1" id="KW-0472">Membrane</keyword>
<name>A0ABR8T0D7_9BACL</name>
<evidence type="ECO:0000313" key="2">
    <source>
        <dbReference type="EMBL" id="MBD7969221.1"/>
    </source>
</evidence>
<keyword evidence="1" id="KW-0812">Transmembrane</keyword>
<gene>
    <name evidence="2" type="ORF">H9647_14180</name>
</gene>
<evidence type="ECO:0000313" key="3">
    <source>
        <dbReference type="Proteomes" id="UP000608071"/>
    </source>
</evidence>